<dbReference type="PANTHER" id="PTHR24061">
    <property type="entry name" value="CALCIUM-SENSING RECEPTOR-RELATED"/>
    <property type="match status" value="1"/>
</dbReference>
<dbReference type="Pfam" id="PF01094">
    <property type="entry name" value="ANF_receptor"/>
    <property type="match status" value="1"/>
</dbReference>
<name>A0ABN9MUP2_9NEOB</name>
<evidence type="ECO:0000256" key="6">
    <source>
        <dbReference type="ARBA" id="ARBA00023180"/>
    </source>
</evidence>
<gene>
    <name evidence="8" type="ORF">RIMI_LOCUS22810282</name>
</gene>
<dbReference type="InterPro" id="IPR028082">
    <property type="entry name" value="Peripla_BP_I"/>
</dbReference>
<evidence type="ECO:0000259" key="7">
    <source>
        <dbReference type="Pfam" id="PF01094"/>
    </source>
</evidence>
<evidence type="ECO:0000313" key="8">
    <source>
        <dbReference type="EMBL" id="CAJ0968123.1"/>
    </source>
</evidence>
<protein>
    <recommendedName>
        <fullName evidence="7">Receptor ligand binding region domain-containing protein</fullName>
    </recommendedName>
</protein>
<evidence type="ECO:0000256" key="4">
    <source>
        <dbReference type="ARBA" id="ARBA00023136"/>
    </source>
</evidence>
<reference evidence="8" key="1">
    <citation type="submission" date="2023-07" db="EMBL/GenBank/DDBJ databases">
        <authorList>
            <person name="Stuckert A."/>
        </authorList>
    </citation>
    <scope>NUCLEOTIDE SEQUENCE</scope>
</reference>
<evidence type="ECO:0000313" key="9">
    <source>
        <dbReference type="Proteomes" id="UP001176940"/>
    </source>
</evidence>
<dbReference type="Gene3D" id="3.40.50.2300">
    <property type="match status" value="2"/>
</dbReference>
<organism evidence="8 9">
    <name type="scientific">Ranitomeya imitator</name>
    <name type="common">mimic poison frog</name>
    <dbReference type="NCBI Taxonomy" id="111125"/>
    <lineage>
        <taxon>Eukaryota</taxon>
        <taxon>Metazoa</taxon>
        <taxon>Chordata</taxon>
        <taxon>Craniata</taxon>
        <taxon>Vertebrata</taxon>
        <taxon>Euteleostomi</taxon>
        <taxon>Amphibia</taxon>
        <taxon>Batrachia</taxon>
        <taxon>Anura</taxon>
        <taxon>Neobatrachia</taxon>
        <taxon>Hyloidea</taxon>
        <taxon>Dendrobatidae</taxon>
        <taxon>Dendrobatinae</taxon>
        <taxon>Ranitomeya</taxon>
    </lineage>
</organism>
<sequence>MGFHLENYQQLQSMIFAVKEINENPNILANVTLGFQAYDSCDVLHQDLQGALQILTGSNKVLPNYRCLQNVPLSAIIGPSISTHSILVAHILGLYRYPQISHFSTSPLLSDRIMFPSFFRTVSNDVFQSRGLAHLVLHFGWTWVGLLAVDNDYGQQGINLSLVKAGACVAFTETIIKSQPDHNAPHIVKVFKTSTARIVVVFSPAINLIPILDEMLRQNITKKIFVASEAWSTSSLFSTGGFQRTIGFAFYSRTIPKFREFLNKISPSLTLGREWVNLLWEQTFNCVFLDGDTARSSNASVRECDGSEDLQSITNSFNDVYNLRATYNVYTAVHVVAKALENLKDCTNGKGAHLLHGACANITAFTHLAEIIRRSWALILEPKRIQNFCSLLIRFGAYYSQHVLSVGFKKILQ</sequence>
<evidence type="ECO:0000256" key="3">
    <source>
        <dbReference type="ARBA" id="ARBA00022989"/>
    </source>
</evidence>
<comment type="caution">
    <text evidence="8">The sequence shown here is derived from an EMBL/GenBank/DDBJ whole genome shotgun (WGS) entry which is preliminary data.</text>
</comment>
<evidence type="ECO:0000256" key="1">
    <source>
        <dbReference type="ARBA" id="ARBA00004141"/>
    </source>
</evidence>
<keyword evidence="4" id="KW-0472">Membrane</keyword>
<accession>A0ABN9MUP2</accession>
<dbReference type="PRINTS" id="PR00248">
    <property type="entry name" value="GPCRMGR"/>
</dbReference>
<keyword evidence="9" id="KW-1185">Reference proteome</keyword>
<evidence type="ECO:0000256" key="2">
    <source>
        <dbReference type="ARBA" id="ARBA00022692"/>
    </source>
</evidence>
<dbReference type="EMBL" id="CAUEEQ010078937">
    <property type="protein sequence ID" value="CAJ0968123.1"/>
    <property type="molecule type" value="Genomic_DNA"/>
</dbReference>
<dbReference type="InterPro" id="IPR000068">
    <property type="entry name" value="GPCR_3_Ca_sens_rcpt-rel"/>
</dbReference>
<keyword evidence="2" id="KW-0812">Transmembrane</keyword>
<keyword evidence="5" id="KW-0675">Receptor</keyword>
<dbReference type="PANTHER" id="PTHR24061:SF0">
    <property type="entry name" value="C-FAMILY ODORANT RECEPTOR OLFCT1"/>
    <property type="match status" value="1"/>
</dbReference>
<keyword evidence="6" id="KW-0325">Glycoprotein</keyword>
<dbReference type="InterPro" id="IPR000337">
    <property type="entry name" value="GPCR_3"/>
</dbReference>
<keyword evidence="3" id="KW-1133">Transmembrane helix</keyword>
<feature type="domain" description="Receptor ligand binding region" evidence="7">
    <location>
        <begin position="11"/>
        <end position="356"/>
    </location>
</feature>
<proteinExistence type="predicted"/>
<comment type="subcellular location">
    <subcellularLocation>
        <location evidence="1">Membrane</location>
        <topology evidence="1">Multi-pass membrane protein</topology>
    </subcellularLocation>
</comment>
<dbReference type="SUPFAM" id="SSF53822">
    <property type="entry name" value="Periplasmic binding protein-like I"/>
    <property type="match status" value="1"/>
</dbReference>
<dbReference type="InterPro" id="IPR001828">
    <property type="entry name" value="ANF_lig-bd_rcpt"/>
</dbReference>
<evidence type="ECO:0000256" key="5">
    <source>
        <dbReference type="ARBA" id="ARBA00023170"/>
    </source>
</evidence>
<dbReference type="Proteomes" id="UP001176940">
    <property type="component" value="Unassembled WGS sequence"/>
</dbReference>